<reference evidence="11" key="1">
    <citation type="journal article" date="2009" name="Rice">
        <title>De Novo Next Generation Sequencing of Plant Genomes.</title>
        <authorList>
            <person name="Rounsley S."/>
            <person name="Marri P.R."/>
            <person name="Yu Y."/>
            <person name="He R."/>
            <person name="Sisneros N."/>
            <person name="Goicoechea J.L."/>
            <person name="Lee S.J."/>
            <person name="Angelova A."/>
            <person name="Kudrna D."/>
            <person name="Luo M."/>
            <person name="Affourtit J."/>
            <person name="Desany B."/>
            <person name="Knight J."/>
            <person name="Niazi F."/>
            <person name="Egholm M."/>
            <person name="Wing R.A."/>
        </authorList>
    </citation>
    <scope>NUCLEOTIDE SEQUENCE [LARGE SCALE GENOMIC DNA]</scope>
    <source>
        <strain evidence="11">cv. IRGC 105608</strain>
    </source>
</reference>
<dbReference type="AlphaFoldDB" id="A0A0D3HN36"/>
<accession>A0A0D3HN36</accession>
<dbReference type="InterPro" id="IPR003591">
    <property type="entry name" value="Leu-rich_rpt_typical-subtyp"/>
</dbReference>
<dbReference type="GO" id="GO:0005886">
    <property type="term" value="C:plasma membrane"/>
    <property type="evidence" value="ECO:0007669"/>
    <property type="project" value="UniProtKB-SubCell"/>
</dbReference>
<dbReference type="PaxDb" id="65489-OBART11G17180.1"/>
<evidence type="ECO:0000256" key="9">
    <source>
        <dbReference type="ARBA" id="ARBA00023136"/>
    </source>
</evidence>
<dbReference type="Gramene" id="OBART11G17180.1">
    <property type="protein sequence ID" value="OBART11G17180.1"/>
    <property type="gene ID" value="OBART11G17180"/>
</dbReference>
<evidence type="ECO:0000256" key="10">
    <source>
        <dbReference type="ARBA" id="ARBA00023180"/>
    </source>
</evidence>
<dbReference type="HOGENOM" id="CLU_000288_18_3_1"/>
<dbReference type="SMART" id="SM00369">
    <property type="entry name" value="LRR_TYP"/>
    <property type="match status" value="6"/>
</dbReference>
<dbReference type="EnsemblPlants" id="OBART11G17180.1">
    <property type="protein sequence ID" value="OBART11G17180.1"/>
    <property type="gene ID" value="OBART11G17180"/>
</dbReference>
<dbReference type="PANTHER" id="PTHR48063">
    <property type="entry name" value="LRR RECEPTOR-LIKE KINASE"/>
    <property type="match status" value="1"/>
</dbReference>
<name>A0A0D3HN36_9ORYZ</name>
<dbReference type="PANTHER" id="PTHR48063:SF90">
    <property type="entry name" value="OS11G0565920 PROTEIN"/>
    <property type="match status" value="1"/>
</dbReference>
<dbReference type="SUPFAM" id="SSF52058">
    <property type="entry name" value="L domain-like"/>
    <property type="match status" value="2"/>
</dbReference>
<dbReference type="STRING" id="65489.A0A0D3HN36"/>
<dbReference type="Pfam" id="PF00560">
    <property type="entry name" value="LRR_1"/>
    <property type="match status" value="10"/>
</dbReference>
<dbReference type="Gene3D" id="3.80.10.10">
    <property type="entry name" value="Ribonuclease Inhibitor"/>
    <property type="match status" value="4"/>
</dbReference>
<keyword evidence="10" id="KW-0325">Glycoprotein</keyword>
<organism evidence="11">
    <name type="scientific">Oryza barthii</name>
    <dbReference type="NCBI Taxonomy" id="65489"/>
    <lineage>
        <taxon>Eukaryota</taxon>
        <taxon>Viridiplantae</taxon>
        <taxon>Streptophyta</taxon>
        <taxon>Embryophyta</taxon>
        <taxon>Tracheophyta</taxon>
        <taxon>Spermatophyta</taxon>
        <taxon>Magnoliopsida</taxon>
        <taxon>Liliopsida</taxon>
        <taxon>Poales</taxon>
        <taxon>Poaceae</taxon>
        <taxon>BOP clade</taxon>
        <taxon>Oryzoideae</taxon>
        <taxon>Oryzeae</taxon>
        <taxon>Oryzinae</taxon>
        <taxon>Oryza</taxon>
    </lineage>
</organism>
<evidence type="ECO:0000256" key="6">
    <source>
        <dbReference type="ARBA" id="ARBA00022729"/>
    </source>
</evidence>
<evidence type="ECO:0000256" key="2">
    <source>
        <dbReference type="ARBA" id="ARBA00009592"/>
    </source>
</evidence>
<evidence type="ECO:0000256" key="7">
    <source>
        <dbReference type="ARBA" id="ARBA00022737"/>
    </source>
</evidence>
<keyword evidence="5" id="KW-0812">Transmembrane</keyword>
<dbReference type="InterPro" id="IPR032675">
    <property type="entry name" value="LRR_dom_sf"/>
</dbReference>
<evidence type="ECO:0008006" key="13">
    <source>
        <dbReference type="Google" id="ProtNLM"/>
    </source>
</evidence>
<dbReference type="Proteomes" id="UP000026960">
    <property type="component" value="Chromosome 11"/>
</dbReference>
<dbReference type="eggNOG" id="KOG0619">
    <property type="taxonomic scope" value="Eukaryota"/>
</dbReference>
<protein>
    <recommendedName>
        <fullName evidence="13">Leucine-rich repeat-containing N-terminal plant-type domain-containing protein</fullName>
    </recommendedName>
</protein>
<evidence type="ECO:0000256" key="3">
    <source>
        <dbReference type="ARBA" id="ARBA00022475"/>
    </source>
</evidence>
<keyword evidence="12" id="KW-1185">Reference proteome</keyword>
<dbReference type="FunFam" id="3.80.10.10:FF:000213">
    <property type="entry name" value="Tyrosine-sulfated glycopeptide receptor 1"/>
    <property type="match status" value="1"/>
</dbReference>
<sequence length="801" mass="90033">MSPLTAMFLSGPCHHHQSTTTVLLLLTPAAATALQVMMTQLRRLLPRRDGRAVGVQGRHRRRHDRPPRVMAAGRWPRLLPVDRRPLQRPHGPGHIVKLNLGSRESINPFAMRLFGKISHSLLSLHHLQHLDLSHNSLEGPTGDMPEFLGSLKSLRYLNLSGIPFHGLVPPHLGNLSNLRVLDLSYTANSYSPDISWVTRLRRLRYLNMGDVNLIAWVLDLTGCDLATANQWLPHLNMTNLEELQLSFNKFNHTITSCWFWNIKTLKNLNLRSTYLYGRIPDHAIGNLTSLEVLDFSGLVDAMENHYRGIMVANMTNLCNLRILDLTSSLSHGNILEILERLPQCTPWNRLNELHLGSNNISGKLPDRIGKFAGIVKLDLSNNRLTGFLPSEIGMLTNLTTIDLSLNYMDGFITEENFGSLTNLKYIWLRGNSMKIVFDSKWLPPFSLTYADFSFCQLGPSFPAWLQSQVDIVELDISSTAIVDVLPDWFWTTISKATYLDIGNNTIRGKLPANMETMSVNFLSMRSNQFSGGIPRLPRNLTILDISKNNLSGLLPQKFGAPSMQVLELSFNNFTDVQMLAVVDLSRNNFSGKLPMWVGDLTELQFLRLSYNLFSGNIPPSITNLRNLYVLDLASNSLSGGLPLSLSNLTAMTTSYGRYDQYDGVDHKGYLPVVTKHQELYYGYTRFPIGSIDLSSNQLSGVLPEGIASLDALRNLNLSWNHLSGRIPDKLGIIKLLESLDLSRNMFSGEIPQSLSNLTSLSLLFKKAWRVAFFDLCDKLYDKTYVLVAVSWARFTRKAAAN</sequence>
<keyword evidence="8" id="KW-1133">Transmembrane helix</keyword>
<keyword evidence="9" id="KW-0472">Membrane</keyword>
<evidence type="ECO:0000256" key="1">
    <source>
        <dbReference type="ARBA" id="ARBA00004251"/>
    </source>
</evidence>
<keyword evidence="3" id="KW-1003">Cell membrane</keyword>
<comment type="subcellular location">
    <subcellularLocation>
        <location evidence="1">Cell membrane</location>
        <topology evidence="1">Single-pass type I membrane protein</topology>
    </subcellularLocation>
</comment>
<keyword evidence="6" id="KW-0732">Signal</keyword>
<evidence type="ECO:0000313" key="12">
    <source>
        <dbReference type="Proteomes" id="UP000026960"/>
    </source>
</evidence>
<evidence type="ECO:0000313" key="11">
    <source>
        <dbReference type="EnsemblPlants" id="OBART11G17180.1"/>
    </source>
</evidence>
<dbReference type="InterPro" id="IPR046956">
    <property type="entry name" value="RLP23-like"/>
</dbReference>
<evidence type="ECO:0000256" key="8">
    <source>
        <dbReference type="ARBA" id="ARBA00022989"/>
    </source>
</evidence>
<dbReference type="SUPFAM" id="SSF52047">
    <property type="entry name" value="RNI-like"/>
    <property type="match status" value="1"/>
</dbReference>
<keyword evidence="4" id="KW-0433">Leucine-rich repeat</keyword>
<proteinExistence type="inferred from homology"/>
<dbReference type="PRINTS" id="PR00019">
    <property type="entry name" value="LEURICHRPT"/>
</dbReference>
<comment type="similarity">
    <text evidence="2">Belongs to the RLP family.</text>
</comment>
<dbReference type="InterPro" id="IPR001611">
    <property type="entry name" value="Leu-rich_rpt"/>
</dbReference>
<evidence type="ECO:0000256" key="5">
    <source>
        <dbReference type="ARBA" id="ARBA00022692"/>
    </source>
</evidence>
<evidence type="ECO:0000256" key="4">
    <source>
        <dbReference type="ARBA" id="ARBA00022614"/>
    </source>
</evidence>
<dbReference type="FunFam" id="3.80.10.10:FF:000649">
    <property type="entry name" value="Leucine Rich Repeat family protein"/>
    <property type="match status" value="1"/>
</dbReference>
<keyword evidence="7" id="KW-0677">Repeat</keyword>
<reference evidence="11" key="2">
    <citation type="submission" date="2015-03" db="UniProtKB">
        <authorList>
            <consortium name="EnsemblPlants"/>
        </authorList>
    </citation>
    <scope>IDENTIFICATION</scope>
</reference>